<dbReference type="OrthoDB" id="6156427at2759"/>
<keyword evidence="2" id="KW-1185">Reference proteome</keyword>
<evidence type="ECO:0000313" key="2">
    <source>
        <dbReference type="Proteomes" id="UP000499080"/>
    </source>
</evidence>
<name>A0A4Y2DU43_ARAVE</name>
<comment type="caution">
    <text evidence="1">The sequence shown here is derived from an EMBL/GenBank/DDBJ whole genome shotgun (WGS) entry which is preliminary data.</text>
</comment>
<dbReference type="Proteomes" id="UP000499080">
    <property type="component" value="Unassembled WGS sequence"/>
</dbReference>
<dbReference type="AlphaFoldDB" id="A0A4Y2DU43"/>
<organism evidence="1 2">
    <name type="scientific">Araneus ventricosus</name>
    <name type="common">Orbweaver spider</name>
    <name type="synonym">Epeira ventricosa</name>
    <dbReference type="NCBI Taxonomy" id="182803"/>
    <lineage>
        <taxon>Eukaryota</taxon>
        <taxon>Metazoa</taxon>
        <taxon>Ecdysozoa</taxon>
        <taxon>Arthropoda</taxon>
        <taxon>Chelicerata</taxon>
        <taxon>Arachnida</taxon>
        <taxon>Araneae</taxon>
        <taxon>Araneomorphae</taxon>
        <taxon>Entelegynae</taxon>
        <taxon>Araneoidea</taxon>
        <taxon>Araneidae</taxon>
        <taxon>Araneus</taxon>
    </lineage>
</organism>
<gene>
    <name evidence="1" type="ORF">AVEN_142483_1</name>
</gene>
<protein>
    <submittedName>
        <fullName evidence="1">Uncharacterized protein</fullName>
    </submittedName>
</protein>
<reference evidence="1 2" key="1">
    <citation type="journal article" date="2019" name="Sci. Rep.">
        <title>Orb-weaving spider Araneus ventricosus genome elucidates the spidroin gene catalogue.</title>
        <authorList>
            <person name="Kono N."/>
            <person name="Nakamura H."/>
            <person name="Ohtoshi R."/>
            <person name="Moran D.A.P."/>
            <person name="Shinohara A."/>
            <person name="Yoshida Y."/>
            <person name="Fujiwara M."/>
            <person name="Mori M."/>
            <person name="Tomita M."/>
            <person name="Arakawa K."/>
        </authorList>
    </citation>
    <scope>NUCLEOTIDE SEQUENCE [LARGE SCALE GENOMIC DNA]</scope>
</reference>
<proteinExistence type="predicted"/>
<sequence length="204" mass="23400">MATSTNSEKNFFLKPGRGKAEDALYCAAALNFAPHIRDKILFFHEFNDCDVASVLFREGKKKFINVLNNTVLQQVVNIFRDETACVDHINEARLKVLIALYGGKEREETLDSLRLHLFQKSLLKKFQFSISASFFTAAAHEHFLRACLPVQLRSGFAKILFVWSWKKTKYRLFPVTTHKEPALSALFSMISLQVCKRVKFGLHL</sequence>
<accession>A0A4Y2DU43</accession>
<dbReference type="EMBL" id="BGPR01000419">
    <property type="protein sequence ID" value="GBM19234.1"/>
    <property type="molecule type" value="Genomic_DNA"/>
</dbReference>
<evidence type="ECO:0000313" key="1">
    <source>
        <dbReference type="EMBL" id="GBM19234.1"/>
    </source>
</evidence>